<feature type="domain" description="Phasin" evidence="1">
    <location>
        <begin position="9"/>
        <end position="108"/>
    </location>
</feature>
<comment type="caution">
    <text evidence="2">The sequence shown here is derived from an EMBL/GenBank/DDBJ whole genome shotgun (WGS) entry which is preliminary data.</text>
</comment>
<evidence type="ECO:0000259" key="1">
    <source>
        <dbReference type="Pfam" id="PF09361"/>
    </source>
</evidence>
<proteinExistence type="predicted"/>
<keyword evidence="3" id="KW-1185">Reference proteome</keyword>
<evidence type="ECO:0000313" key="3">
    <source>
        <dbReference type="Proteomes" id="UP000291822"/>
    </source>
</evidence>
<organism evidence="2 3">
    <name type="scientific">Dyella soli</name>
    <dbReference type="NCBI Taxonomy" id="522319"/>
    <lineage>
        <taxon>Bacteria</taxon>
        <taxon>Pseudomonadati</taxon>
        <taxon>Pseudomonadota</taxon>
        <taxon>Gammaproteobacteria</taxon>
        <taxon>Lysobacterales</taxon>
        <taxon>Rhodanobacteraceae</taxon>
        <taxon>Dyella</taxon>
    </lineage>
</organism>
<sequence length="130" mass="13771">MSQQLNTQVFTYAKQFIDNAFKAQSVALSSLEKVVSLQVRALESQSQSAADFISDAFETRDADGLRSLWEKGAAVARENSERAVALTQEIAAISQKTAESLGALVQEQQQAANDAVAAPVAAAKKAAGVK</sequence>
<accession>A0A4R0YTG0</accession>
<dbReference type="Proteomes" id="UP000291822">
    <property type="component" value="Unassembled WGS sequence"/>
</dbReference>
<dbReference type="RefSeq" id="WP_131151682.1">
    <property type="nucleotide sequence ID" value="NZ_SJTG01000004.1"/>
</dbReference>
<dbReference type="AlphaFoldDB" id="A0A4R0YTG0"/>
<name>A0A4R0YTG0_9GAMM</name>
<dbReference type="InterPro" id="IPR018968">
    <property type="entry name" value="Phasin"/>
</dbReference>
<evidence type="ECO:0000313" key="2">
    <source>
        <dbReference type="EMBL" id="TCI08377.1"/>
    </source>
</evidence>
<gene>
    <name evidence="2" type="ORF">EZM97_27490</name>
</gene>
<reference evidence="2 3" key="1">
    <citation type="submission" date="2019-02" db="EMBL/GenBank/DDBJ databases">
        <title>Dyella amyloliquefaciens sp. nov., isolated from forest soil.</title>
        <authorList>
            <person name="Gao Z.-H."/>
            <person name="Qiu L.-H."/>
        </authorList>
    </citation>
    <scope>NUCLEOTIDE SEQUENCE [LARGE SCALE GENOMIC DNA]</scope>
    <source>
        <strain evidence="2 3">KACC 12747</strain>
    </source>
</reference>
<protein>
    <submittedName>
        <fullName evidence="2">Phasin family protein</fullName>
    </submittedName>
</protein>
<dbReference type="Pfam" id="PF09361">
    <property type="entry name" value="Phasin_2"/>
    <property type="match status" value="1"/>
</dbReference>
<dbReference type="EMBL" id="SJTG01000004">
    <property type="protein sequence ID" value="TCI08377.1"/>
    <property type="molecule type" value="Genomic_DNA"/>
</dbReference>